<dbReference type="RefSeq" id="WP_183923435.1">
    <property type="nucleotide sequence ID" value="NZ_JAHXZN010000002.1"/>
</dbReference>
<proteinExistence type="predicted"/>
<dbReference type="Proteomes" id="UP000759103">
    <property type="component" value="Unassembled WGS sequence"/>
</dbReference>
<keyword evidence="1" id="KW-0812">Transmembrane</keyword>
<sequence>MPREPGRYAARRLLIAIAIGVVAIVAVMLVFKNSAHNPRLTEHNHQVDD</sequence>
<organism evidence="2 3">
    <name type="scientific">Sphingomonas citri</name>
    <dbReference type="NCBI Taxonomy" id="2862499"/>
    <lineage>
        <taxon>Bacteria</taxon>
        <taxon>Pseudomonadati</taxon>
        <taxon>Pseudomonadota</taxon>
        <taxon>Alphaproteobacteria</taxon>
        <taxon>Sphingomonadales</taxon>
        <taxon>Sphingomonadaceae</taxon>
        <taxon>Sphingomonas</taxon>
    </lineage>
</organism>
<evidence type="ECO:0000256" key="1">
    <source>
        <dbReference type="SAM" id="Phobius"/>
    </source>
</evidence>
<name>A0ABS7BMU5_9SPHN</name>
<gene>
    <name evidence="2" type="ORF">KZ820_09315</name>
</gene>
<keyword evidence="1" id="KW-0472">Membrane</keyword>
<dbReference type="EMBL" id="JAHXZN010000002">
    <property type="protein sequence ID" value="MBW6530934.1"/>
    <property type="molecule type" value="Genomic_DNA"/>
</dbReference>
<feature type="transmembrane region" description="Helical" evidence="1">
    <location>
        <begin position="12"/>
        <end position="31"/>
    </location>
</feature>
<comment type="caution">
    <text evidence="2">The sequence shown here is derived from an EMBL/GenBank/DDBJ whole genome shotgun (WGS) entry which is preliminary data.</text>
</comment>
<protein>
    <submittedName>
        <fullName evidence="2">Uncharacterized protein</fullName>
    </submittedName>
</protein>
<keyword evidence="3" id="KW-1185">Reference proteome</keyword>
<accession>A0ABS7BMU5</accession>
<reference evidence="2 3" key="1">
    <citation type="submission" date="2021-07" db="EMBL/GenBank/DDBJ databases">
        <title>Sphingomonas sp.</title>
        <authorList>
            <person name="Feng G."/>
            <person name="Li J."/>
            <person name="Pan M."/>
        </authorList>
    </citation>
    <scope>NUCLEOTIDE SEQUENCE [LARGE SCALE GENOMIC DNA]</scope>
    <source>
        <strain evidence="2 3">RRHST34</strain>
    </source>
</reference>
<keyword evidence="1" id="KW-1133">Transmembrane helix</keyword>
<evidence type="ECO:0000313" key="2">
    <source>
        <dbReference type="EMBL" id="MBW6530934.1"/>
    </source>
</evidence>
<evidence type="ECO:0000313" key="3">
    <source>
        <dbReference type="Proteomes" id="UP000759103"/>
    </source>
</evidence>